<dbReference type="Gene3D" id="3.40.50.300">
    <property type="entry name" value="P-loop containing nucleotide triphosphate hydrolases"/>
    <property type="match status" value="1"/>
</dbReference>
<evidence type="ECO:0008006" key="3">
    <source>
        <dbReference type="Google" id="ProtNLM"/>
    </source>
</evidence>
<gene>
    <name evidence="1" type="ORF">D9V37_18270</name>
</gene>
<keyword evidence="2" id="KW-1185">Reference proteome</keyword>
<dbReference type="RefSeq" id="WP_121807548.1">
    <property type="nucleotide sequence ID" value="NZ_RDBE01000010.1"/>
</dbReference>
<sequence>MARRVFLHVGAPKTGTTYLQSTFARNRTLLADHGLTYPDTAAGTHFEAAIDLIDHPWGGRLRHARGEWQKLAAAAVRAPGDALISHEVLAAATAENVRRAQESLAGAELHVVLTARDLGRQIPAEWQEKVKHRGRMGFKKFLHSVVQGPRSAATQWFWRVQSVPDVLGRWSAGLTPSQVHLVTVPPTRDDPELLLRRFLSVMGLDPSLALEPGDHDNPSLGIAEVSLLRRLNVALRGRAIPQPVYAEIVRDLLARDTLGHRDEQLRATLPPESRDFVEQVTGEWVEWVEGSGIDVVGDLGELATRWPPTPEEGGEPWVDPDRPRPARIIDAGVDGLAALVELEAARYREQANAGLWRRLNR</sequence>
<dbReference type="InterPro" id="IPR027417">
    <property type="entry name" value="P-loop_NTPase"/>
</dbReference>
<comment type="caution">
    <text evidence="1">The sequence shown here is derived from an EMBL/GenBank/DDBJ whole genome shotgun (WGS) entry which is preliminary data.</text>
</comment>
<organism evidence="1 2">
    <name type="scientific">Nocardioides mangrovicus</name>
    <dbReference type="NCBI Taxonomy" id="2478913"/>
    <lineage>
        <taxon>Bacteria</taxon>
        <taxon>Bacillati</taxon>
        <taxon>Actinomycetota</taxon>
        <taxon>Actinomycetes</taxon>
        <taxon>Propionibacteriales</taxon>
        <taxon>Nocardioidaceae</taxon>
        <taxon>Nocardioides</taxon>
    </lineage>
</organism>
<dbReference type="Proteomes" id="UP000281708">
    <property type="component" value="Unassembled WGS sequence"/>
</dbReference>
<name>A0A3L8NZF3_9ACTN</name>
<evidence type="ECO:0000313" key="1">
    <source>
        <dbReference type="EMBL" id="RLV48042.1"/>
    </source>
</evidence>
<evidence type="ECO:0000313" key="2">
    <source>
        <dbReference type="Proteomes" id="UP000281708"/>
    </source>
</evidence>
<dbReference type="OrthoDB" id="5144031at2"/>
<protein>
    <recommendedName>
        <fullName evidence="3">Sulfotransferase family protein</fullName>
    </recommendedName>
</protein>
<dbReference type="SUPFAM" id="SSF52540">
    <property type="entry name" value="P-loop containing nucleoside triphosphate hydrolases"/>
    <property type="match status" value="1"/>
</dbReference>
<dbReference type="AlphaFoldDB" id="A0A3L8NZF3"/>
<proteinExistence type="predicted"/>
<reference evidence="1 2" key="1">
    <citation type="submission" date="2018-10" db="EMBL/GenBank/DDBJ databases">
        <title>Marmoricola sp. 4Q3S-7 whole genome shotgun sequence.</title>
        <authorList>
            <person name="Li F."/>
        </authorList>
    </citation>
    <scope>NUCLEOTIDE SEQUENCE [LARGE SCALE GENOMIC DNA]</scope>
    <source>
        <strain evidence="1 2">4Q3S-7</strain>
    </source>
</reference>
<accession>A0A3L8NZF3</accession>
<dbReference type="EMBL" id="RDBE01000010">
    <property type="protein sequence ID" value="RLV48042.1"/>
    <property type="molecule type" value="Genomic_DNA"/>
</dbReference>